<proteinExistence type="predicted"/>
<name>A0A644T5Y8_9ZZZZ</name>
<keyword evidence="1" id="KW-0472">Membrane</keyword>
<gene>
    <name evidence="2" type="ORF">SDC9_07843</name>
</gene>
<organism evidence="2">
    <name type="scientific">bioreactor metagenome</name>
    <dbReference type="NCBI Taxonomy" id="1076179"/>
    <lineage>
        <taxon>unclassified sequences</taxon>
        <taxon>metagenomes</taxon>
        <taxon>ecological metagenomes</taxon>
    </lineage>
</organism>
<keyword evidence="1" id="KW-0812">Transmembrane</keyword>
<feature type="transmembrane region" description="Helical" evidence="1">
    <location>
        <begin position="7"/>
        <end position="25"/>
    </location>
</feature>
<comment type="caution">
    <text evidence="2">The sequence shown here is derived from an EMBL/GenBank/DDBJ whole genome shotgun (WGS) entry which is preliminary data.</text>
</comment>
<protein>
    <submittedName>
        <fullName evidence="2">Uncharacterized protein</fullName>
    </submittedName>
</protein>
<feature type="transmembrane region" description="Helical" evidence="1">
    <location>
        <begin position="99"/>
        <end position="119"/>
    </location>
</feature>
<accession>A0A644T5Y8</accession>
<keyword evidence="1" id="KW-1133">Transmembrane helix</keyword>
<evidence type="ECO:0000256" key="1">
    <source>
        <dbReference type="SAM" id="Phobius"/>
    </source>
</evidence>
<dbReference type="EMBL" id="VSSQ01000017">
    <property type="protein sequence ID" value="MPL62234.1"/>
    <property type="molecule type" value="Genomic_DNA"/>
</dbReference>
<dbReference type="AlphaFoldDB" id="A0A644T5Y8"/>
<evidence type="ECO:0000313" key="2">
    <source>
        <dbReference type="EMBL" id="MPL62234.1"/>
    </source>
</evidence>
<sequence>MEKKTKFRIIAAIVAIISLVLIKNVDEIFHALKLGFIFETILGGIILSSLVISVLGLIRGTLKKFREKGILFFSFWGFCLGLIFGGLLTILGLLTSVEVLRFVLPFFLSLFVALVLGILSEMNKDETKNKTAI</sequence>
<feature type="transmembrane region" description="Helical" evidence="1">
    <location>
        <begin position="37"/>
        <end position="58"/>
    </location>
</feature>
<reference evidence="2" key="1">
    <citation type="submission" date="2019-08" db="EMBL/GenBank/DDBJ databases">
        <authorList>
            <person name="Kucharzyk K."/>
            <person name="Murdoch R.W."/>
            <person name="Higgins S."/>
            <person name="Loffler F."/>
        </authorList>
    </citation>
    <scope>NUCLEOTIDE SEQUENCE</scope>
</reference>
<feature type="transmembrane region" description="Helical" evidence="1">
    <location>
        <begin position="70"/>
        <end position="93"/>
    </location>
</feature>